<evidence type="ECO:0000256" key="6">
    <source>
        <dbReference type="ARBA" id="ARBA00022454"/>
    </source>
</evidence>
<evidence type="ECO:0000256" key="15">
    <source>
        <dbReference type="ARBA" id="ARBA00023204"/>
    </source>
</evidence>
<keyword evidence="24" id="KW-1185">Reference proteome</keyword>
<dbReference type="GO" id="GO:0000794">
    <property type="term" value="C:condensed nuclear chromosome"/>
    <property type="evidence" value="ECO:0007669"/>
    <property type="project" value="TreeGrafter"/>
</dbReference>
<keyword evidence="15" id="KW-0234">DNA repair</keyword>
<dbReference type="InterPro" id="IPR038729">
    <property type="entry name" value="Rad50/SbcC_AAA"/>
</dbReference>
<proteinExistence type="inferred from homology"/>
<comment type="subcellular location">
    <subcellularLocation>
        <location evidence="3">Chromosome</location>
    </subcellularLocation>
    <subcellularLocation>
        <location evidence="2">Nucleus</location>
    </subcellularLocation>
</comment>
<evidence type="ECO:0000256" key="13">
    <source>
        <dbReference type="ARBA" id="ARBA00022842"/>
    </source>
</evidence>
<reference evidence="23 24" key="1">
    <citation type="submission" date="2023-11" db="EMBL/GenBank/DDBJ databases">
        <authorList>
            <person name="Okamura Y."/>
        </authorList>
    </citation>
    <scope>NUCLEOTIDE SEQUENCE [LARGE SCALE GENOMIC DNA]</scope>
</reference>
<dbReference type="GO" id="GO:0046872">
    <property type="term" value="F:metal ion binding"/>
    <property type="evidence" value="ECO:0007669"/>
    <property type="project" value="UniProtKB-UniRule"/>
</dbReference>
<evidence type="ECO:0000256" key="5">
    <source>
        <dbReference type="ARBA" id="ARBA00017893"/>
    </source>
</evidence>
<feature type="coiled-coil region" evidence="20">
    <location>
        <begin position="839"/>
        <end position="911"/>
    </location>
</feature>
<dbReference type="InterPro" id="IPR013134">
    <property type="entry name" value="Zn_hook_RAD50"/>
</dbReference>
<evidence type="ECO:0000259" key="22">
    <source>
        <dbReference type="PROSITE" id="PS51131"/>
    </source>
</evidence>
<evidence type="ECO:0000256" key="11">
    <source>
        <dbReference type="ARBA" id="ARBA00022833"/>
    </source>
</evidence>
<evidence type="ECO:0000256" key="4">
    <source>
        <dbReference type="ARBA" id="ARBA00009439"/>
    </source>
</evidence>
<accession>A0AAV1K6M4</accession>
<dbReference type="SUPFAM" id="SSF52540">
    <property type="entry name" value="P-loop containing nucleoside triphosphate hydrolases"/>
    <property type="match status" value="2"/>
</dbReference>
<dbReference type="GO" id="GO:0030870">
    <property type="term" value="C:Mre11 complex"/>
    <property type="evidence" value="ECO:0007669"/>
    <property type="project" value="InterPro"/>
</dbReference>
<evidence type="ECO:0000256" key="7">
    <source>
        <dbReference type="ARBA" id="ARBA00022723"/>
    </source>
</evidence>
<evidence type="ECO:0000256" key="21">
    <source>
        <dbReference type="SAM" id="MobiDB-lite"/>
    </source>
</evidence>
<evidence type="ECO:0000256" key="12">
    <source>
        <dbReference type="ARBA" id="ARBA00022840"/>
    </source>
</evidence>
<feature type="coiled-coil region" evidence="20">
    <location>
        <begin position="962"/>
        <end position="989"/>
    </location>
</feature>
<evidence type="ECO:0000256" key="1">
    <source>
        <dbReference type="ARBA" id="ARBA00001947"/>
    </source>
</evidence>
<keyword evidence="16" id="KW-0539">Nucleus</keyword>
<dbReference type="Gene3D" id="3.40.50.300">
    <property type="entry name" value="P-loop containing nucleotide triphosphate hydrolases"/>
    <property type="match status" value="2"/>
</dbReference>
<dbReference type="Pfam" id="PF04423">
    <property type="entry name" value="Rad50_zn_hook"/>
    <property type="match status" value="1"/>
</dbReference>
<dbReference type="GO" id="GO:0051880">
    <property type="term" value="F:G-quadruplex DNA binding"/>
    <property type="evidence" value="ECO:0007669"/>
    <property type="project" value="TreeGrafter"/>
</dbReference>
<sequence>MAGIKSLAVRGIRSFGPEECDEQRISFERPLTLILGQNGCGKTTIIECLRYAVTGQMPPGSRNECFVHDAKVNRSSEVMGQVKLKIVNAKDKQLEVSRSMRVTALQKKKTKFQTLDSFLSVIDETGKTKDISSRCADLDVVMHEELGVSKAILNSVIFCHQEDSSWPLDEGKKVKERFDEIFDADKYSDCIDKLRKIRKEYASTLKLLEQEVAHLTEKKQDLDKKKLDVVNTESRISESELKLGELTQELKPVTEKINAIVALQKNLVLFETKKEKIKTKLEHCKTQEEELKKAIETMFEGTTPELQENITNYAATVKAKQKELDESYKKNTSFNKEEEKIANEKTANEVKYNKLILLESQNQEKIDKKNTLIVDTAKLAELEMEKVESDEDAEKGMEAITQRIKQLQDALREQKRVADDEEKRYQHHVDESRDALSRHKEKISNKEEDIQTNKKTITKLEKQINDTNKSKQRLDTVEAKLKTAEEEYERAKSDLNTEESQKEINENEKLIETQENELEELNTKVTKLQKQTAKLKERDMIEESLKQKERQLSVLKNKHKSTITELLGDIQNNFAVSVNKLEVKLRSEVDSAKQKIKEKQLEITRLEADRKHIREQLSERRAELTKGEDQMYKACGTQSYETTLSKITATVEKLQDEQNVLQSSMFIIAKYKNQLRDNNCCPLCSRGFDSETEVTDLISQLTTQVLNVPAKLEKVTEELQVASAKKDDLLSMKSLNERIIALKEKEIPQLEKRMADVDSQISTLNESSEELSMSILEPEQKLQSARAIQGDMPLLDRFTNEVNASTKDFEAIKAQCTDIITDMTLDEATTKQNTLRQSISTLRAKVKTAQQKLNAYNKKINSMNEKKIKLKEEVVNIQKKVQELVNLQESLKELELNKEKFVEELKELQEGIAPLEADLKEKINVKNEVVKKSRGEIDVKNNYIMKVVNAFDKVKIIDLEIRQHKERNIQKEMDKITEANELLMEKQKQIMADRDILTKKMSSLRDELAKQEIYKRNLDDNLKLRKAQTDIESSEKDLVEINEKLSGVNTEMLSEKEELISKQTKIFREKAQTEGKLSELKERLKQSKAELKRTQNKDIETRYREKNYELHVTKAIDRDVRDYLVALDKCLLEFHREKMENINLIIREMWRKIYRGNDIDYIEIKTEGSMTADSDRRKYDYRVVQCKNGVEIDMRGRCSAGQKVLACLIIRLALAETFSSRFGVLALDEPTTNLDAENIQSLCSALGEIVQERMKQKNFMFIIITHDREFIESLGNIDKVTHYYEVSRNDEGKSRIKKIRFT</sequence>
<evidence type="ECO:0000256" key="10">
    <source>
        <dbReference type="ARBA" id="ARBA00022801"/>
    </source>
</evidence>
<keyword evidence="11 19" id="KW-0862">Zinc</keyword>
<dbReference type="GO" id="GO:0070192">
    <property type="term" value="P:chromosome organization involved in meiotic cell cycle"/>
    <property type="evidence" value="ECO:0007669"/>
    <property type="project" value="TreeGrafter"/>
</dbReference>
<feature type="binding site" evidence="19">
    <location>
        <position position="684"/>
    </location>
    <ligand>
        <name>Zn(2+)</name>
        <dbReference type="ChEBI" id="CHEBI:29105"/>
    </ligand>
</feature>
<feature type="region of interest" description="Disordered" evidence="21">
    <location>
        <begin position="417"/>
        <end position="449"/>
    </location>
</feature>
<keyword evidence="12" id="KW-0067">ATP-binding</keyword>
<name>A0AAV1K6M4_9NEOP</name>
<dbReference type="PANTHER" id="PTHR18867">
    <property type="entry name" value="RAD50"/>
    <property type="match status" value="1"/>
</dbReference>
<comment type="cofactor">
    <cofactor evidence="1">
        <name>Zn(2+)</name>
        <dbReference type="ChEBI" id="CHEBI:29105"/>
    </cofactor>
</comment>
<keyword evidence="9" id="KW-0227">DNA damage</keyword>
<dbReference type="NCBIfam" id="TIGR00606">
    <property type="entry name" value="rad50"/>
    <property type="match status" value="1"/>
</dbReference>
<evidence type="ECO:0000256" key="16">
    <source>
        <dbReference type="ARBA" id="ARBA00023242"/>
    </source>
</evidence>
<dbReference type="GO" id="GO:0006302">
    <property type="term" value="P:double-strand break repair"/>
    <property type="evidence" value="ECO:0007669"/>
    <property type="project" value="InterPro"/>
</dbReference>
<organism evidence="23 24">
    <name type="scientific">Leptosia nina</name>
    <dbReference type="NCBI Taxonomy" id="320188"/>
    <lineage>
        <taxon>Eukaryota</taxon>
        <taxon>Metazoa</taxon>
        <taxon>Ecdysozoa</taxon>
        <taxon>Arthropoda</taxon>
        <taxon>Hexapoda</taxon>
        <taxon>Insecta</taxon>
        <taxon>Pterygota</taxon>
        <taxon>Neoptera</taxon>
        <taxon>Endopterygota</taxon>
        <taxon>Lepidoptera</taxon>
        <taxon>Glossata</taxon>
        <taxon>Ditrysia</taxon>
        <taxon>Papilionoidea</taxon>
        <taxon>Pieridae</taxon>
        <taxon>Pierinae</taxon>
        <taxon>Leptosia</taxon>
    </lineage>
</organism>
<dbReference type="GO" id="GO:0000722">
    <property type="term" value="P:telomere maintenance via recombination"/>
    <property type="evidence" value="ECO:0007669"/>
    <property type="project" value="UniProtKB-ARBA"/>
</dbReference>
<evidence type="ECO:0000256" key="19">
    <source>
        <dbReference type="PROSITE-ProRule" id="PRU00471"/>
    </source>
</evidence>
<evidence type="ECO:0000256" key="17">
    <source>
        <dbReference type="ARBA" id="ARBA00023254"/>
    </source>
</evidence>
<keyword evidence="17" id="KW-0469">Meiosis</keyword>
<dbReference type="InterPro" id="IPR027417">
    <property type="entry name" value="P-loop_NTPase"/>
</dbReference>
<feature type="coiled-coil region" evidence="20">
    <location>
        <begin position="1024"/>
        <end position="1097"/>
    </location>
</feature>
<comment type="catalytic activity">
    <reaction evidence="18">
        <text>ATP + H2O = ADP + phosphate + H(+)</text>
        <dbReference type="Rhea" id="RHEA:13065"/>
        <dbReference type="ChEBI" id="CHEBI:15377"/>
        <dbReference type="ChEBI" id="CHEBI:15378"/>
        <dbReference type="ChEBI" id="CHEBI:30616"/>
        <dbReference type="ChEBI" id="CHEBI:43474"/>
        <dbReference type="ChEBI" id="CHEBI:456216"/>
    </reaction>
</comment>
<dbReference type="GO" id="GO:0043047">
    <property type="term" value="F:single-stranded telomeric DNA binding"/>
    <property type="evidence" value="ECO:0007669"/>
    <property type="project" value="TreeGrafter"/>
</dbReference>
<feature type="domain" description="Zinc-hook" evidence="22">
    <location>
        <begin position="637"/>
        <end position="734"/>
    </location>
</feature>
<comment type="caution">
    <text evidence="23">The sequence shown here is derived from an EMBL/GenBank/DDBJ whole genome shotgun (WGS) entry which is preliminary data.</text>
</comment>
<keyword evidence="14 20" id="KW-0175">Coiled coil</keyword>
<dbReference type="FunFam" id="3.40.50.300:FF:000593">
    <property type="entry name" value="DNA repair protein RAD50"/>
    <property type="match status" value="1"/>
</dbReference>
<evidence type="ECO:0000256" key="18">
    <source>
        <dbReference type="ARBA" id="ARBA00049360"/>
    </source>
</evidence>
<feature type="coiled-coil region" evidence="20">
    <location>
        <begin position="712"/>
        <end position="760"/>
    </location>
</feature>
<dbReference type="PROSITE" id="PS51131">
    <property type="entry name" value="ZN_HOOK"/>
    <property type="match status" value="1"/>
</dbReference>
<keyword evidence="6" id="KW-0158">Chromosome</keyword>
<protein>
    <recommendedName>
        <fullName evidence="5">DNA repair protein RAD50</fullName>
    </recommendedName>
</protein>
<dbReference type="GO" id="GO:0007004">
    <property type="term" value="P:telomere maintenance via telomerase"/>
    <property type="evidence" value="ECO:0007669"/>
    <property type="project" value="TreeGrafter"/>
</dbReference>
<evidence type="ECO:0000256" key="8">
    <source>
        <dbReference type="ARBA" id="ARBA00022741"/>
    </source>
</evidence>
<evidence type="ECO:0000256" key="9">
    <source>
        <dbReference type="ARBA" id="ARBA00022763"/>
    </source>
</evidence>
<keyword evidence="13" id="KW-0460">Magnesium</keyword>
<feature type="binding site" evidence="19">
    <location>
        <position position="681"/>
    </location>
    <ligand>
        <name>Zn(2+)</name>
        <dbReference type="ChEBI" id="CHEBI:29105"/>
    </ligand>
</feature>
<evidence type="ECO:0000313" key="23">
    <source>
        <dbReference type="EMBL" id="CAK1556351.1"/>
    </source>
</evidence>
<dbReference type="Pfam" id="PF13476">
    <property type="entry name" value="AAA_23"/>
    <property type="match status" value="1"/>
</dbReference>
<evidence type="ECO:0000256" key="2">
    <source>
        <dbReference type="ARBA" id="ARBA00004123"/>
    </source>
</evidence>
<evidence type="ECO:0000256" key="3">
    <source>
        <dbReference type="ARBA" id="ARBA00004286"/>
    </source>
</evidence>
<comment type="similarity">
    <text evidence="4">Belongs to the SMC family. RAD50 subfamily.</text>
</comment>
<evidence type="ECO:0000313" key="24">
    <source>
        <dbReference type="Proteomes" id="UP001497472"/>
    </source>
</evidence>
<dbReference type="GO" id="GO:0016887">
    <property type="term" value="F:ATP hydrolysis activity"/>
    <property type="evidence" value="ECO:0007669"/>
    <property type="project" value="InterPro"/>
</dbReference>
<dbReference type="GO" id="GO:0005524">
    <property type="term" value="F:ATP binding"/>
    <property type="evidence" value="ECO:0007669"/>
    <property type="project" value="UniProtKB-KW"/>
</dbReference>
<dbReference type="PANTHER" id="PTHR18867:SF12">
    <property type="entry name" value="DNA REPAIR PROTEIN RAD50"/>
    <property type="match status" value="1"/>
</dbReference>
<gene>
    <name evidence="23" type="ORF">LNINA_LOCUS15107</name>
</gene>
<dbReference type="GO" id="GO:0003691">
    <property type="term" value="F:double-stranded telomeric DNA binding"/>
    <property type="evidence" value="ECO:0007669"/>
    <property type="project" value="TreeGrafter"/>
</dbReference>
<keyword evidence="10" id="KW-0378">Hydrolase</keyword>
<evidence type="ECO:0000256" key="14">
    <source>
        <dbReference type="ARBA" id="ARBA00023054"/>
    </source>
</evidence>
<evidence type="ECO:0000256" key="20">
    <source>
        <dbReference type="SAM" id="Coils"/>
    </source>
</evidence>
<dbReference type="EMBL" id="CAVLEF010000283">
    <property type="protein sequence ID" value="CAK1556351.1"/>
    <property type="molecule type" value="Genomic_DNA"/>
</dbReference>
<keyword evidence="8" id="KW-0547">Nucleotide-binding</keyword>
<dbReference type="Proteomes" id="UP001497472">
    <property type="component" value="Unassembled WGS sequence"/>
</dbReference>
<dbReference type="InterPro" id="IPR004584">
    <property type="entry name" value="Rad50_eukaryotes"/>
</dbReference>
<keyword evidence="7 19" id="KW-0479">Metal-binding</keyword>
<dbReference type="SUPFAM" id="SSF75712">
    <property type="entry name" value="Rad50 coiled-coil Zn hook"/>
    <property type="match status" value="1"/>
</dbReference>
<feature type="coiled-coil region" evidence="20">
    <location>
        <begin position="191"/>
        <end position="249"/>
    </location>
</feature>